<dbReference type="SUPFAM" id="SSF52540">
    <property type="entry name" value="P-loop containing nucleoside triphosphate hydrolases"/>
    <property type="match status" value="1"/>
</dbReference>
<dbReference type="InterPro" id="IPR052090">
    <property type="entry name" value="Cytolytic_pore-forming_toxin"/>
</dbReference>
<dbReference type="PANTHER" id="PTHR31594">
    <property type="entry name" value="AIG1-TYPE G DOMAIN-CONTAINING PROTEIN"/>
    <property type="match status" value="1"/>
</dbReference>
<dbReference type="GO" id="GO:0008104">
    <property type="term" value="P:intracellular protein localization"/>
    <property type="evidence" value="ECO:0000318"/>
    <property type="project" value="GO_Central"/>
</dbReference>
<dbReference type="GO" id="GO:0015630">
    <property type="term" value="C:microtubule cytoskeleton"/>
    <property type="evidence" value="ECO:0000318"/>
    <property type="project" value="GO_Central"/>
</dbReference>
<dbReference type="InParanoid" id="E9GBA3"/>
<organism evidence="1 2">
    <name type="scientific">Daphnia pulex</name>
    <name type="common">Water flea</name>
    <dbReference type="NCBI Taxonomy" id="6669"/>
    <lineage>
        <taxon>Eukaryota</taxon>
        <taxon>Metazoa</taxon>
        <taxon>Ecdysozoa</taxon>
        <taxon>Arthropoda</taxon>
        <taxon>Crustacea</taxon>
        <taxon>Branchiopoda</taxon>
        <taxon>Diplostraca</taxon>
        <taxon>Cladocera</taxon>
        <taxon>Anomopoda</taxon>
        <taxon>Daphniidae</taxon>
        <taxon>Daphnia</taxon>
    </lineage>
</organism>
<dbReference type="KEGG" id="dpx:DAPPUDRAFT_315923"/>
<evidence type="ECO:0000313" key="1">
    <source>
        <dbReference type="EMBL" id="EFX83390.1"/>
    </source>
</evidence>
<name>E9GBA3_DAPPU</name>
<dbReference type="EMBL" id="GL732537">
    <property type="protein sequence ID" value="EFX83390.1"/>
    <property type="molecule type" value="Genomic_DNA"/>
</dbReference>
<dbReference type="Gene3D" id="3.40.50.300">
    <property type="entry name" value="P-loop containing nucleotide triphosphate hydrolases"/>
    <property type="match status" value="1"/>
</dbReference>
<dbReference type="eggNOG" id="ENOG502QTS0">
    <property type="taxonomic scope" value="Eukaryota"/>
</dbReference>
<dbReference type="Proteomes" id="UP000000305">
    <property type="component" value="Unassembled WGS sequence"/>
</dbReference>
<evidence type="ECO:0008006" key="3">
    <source>
        <dbReference type="Google" id="ProtNLM"/>
    </source>
</evidence>
<dbReference type="OrthoDB" id="2386367at2759"/>
<dbReference type="PANTHER" id="PTHR31594:SF14">
    <property type="entry name" value="FIBRONECTIN TYPE-III DOMAIN-CONTAINING PROTEIN"/>
    <property type="match status" value="1"/>
</dbReference>
<dbReference type="GO" id="GO:0060090">
    <property type="term" value="F:molecular adaptor activity"/>
    <property type="evidence" value="ECO:0000318"/>
    <property type="project" value="GO_Central"/>
</dbReference>
<sequence>MEKINLPTLGRSVALGDLYDYSRDKIISNGFSCSIKCKETNMSHNGLVKSCVKILIDPSEGEKWALLKLQSHLQASIMAQLIPPEDLWCSEYLFQEPSSENLHVACVTVYLTACIRHEICDPTDFIGSVKIKEIQSLDRPTHVVSEIVHGFNALFNFQLPTSSTEEKIYAENQLFLWAKKMFSNLSDEIYLADQDSPDFSILTKSSWYLCTDLKWGCFSQDDDFSTCLSALQKLLRCCDKACYVPVKMSLCSLESLKVYGPPNRDLEPDLVSKLFSLKSILLQVHSRCQFLLKDSFLPTIPHLSFRLKEFQKCIQALNHYISSNISSTLIGYRRCGISKENVKKVCRENIYNFFLDDVLMEWLITRQQELFLLKSLLENVAIPWKAEELVIGDIKPGQHAKSFVFKTKLVDDPVISKLKKSLYMDESEDLWTTFEILEANQKDMETFRTKLNSFCENAPKSYCYTILVTSTNLEDGAIQDFNRPFLSSSNQHDFIPLTSPAKSRGLLGIPPLSFHVSPKQIGTIAKNRSLSLSTYEHNDCVDASKKKNVITLDAETIQGNEIGSFGYIDPKKLALNLAQEIVRDCRCLKQGDPAIYLLKANERTSPNQEFRWFDIGKPSKEKERGHKVVVLLGAAGCGKSAVVNGMINYILGVEWNDPFRFCVVNEAIQDENLSQTTSVNAFSIHYMEGMKIPYDFTIIDTPGYGDIRGLERDREVTRNIGQFLSHPETLEKFDFVSAVCFVASSADCRLTPTQQYILESVSNIFGSDVRKNLRLLVTFSNGVKPPVLQAIREACISGFRDEQDVPIPYHKFNNSALYATNVPNLDDVEDAMYFDQLFWDLGRSNFQSFFENLSVMPDHHLEEVEQEVNSKIRFEKLLHDIELQLDIAFCKIENIEKFKQMATHFSSEFESYSDYEIEVEEPVLIKIACRGSKWAYNCRNCSFSCEKSFSSKDRNRIEEHPSFPRPCCNKLCLCPGKMHGFDQYEFQWAKVKVKKTLQDMKETYEIKQGRKLSIEELLVQCQHELYEAKLKGVSLLEESLGASGLNSKTTIVSDYVKTLKSLARSSSRIQTFDNLLHLIVSQKDVPELARADSLTNNGHSSVGSEQHDEVSSRDSSFLDVKKWGFHLLPKMFSKSKF</sequence>
<dbReference type="GO" id="GO:0032153">
    <property type="term" value="C:cell division site"/>
    <property type="evidence" value="ECO:0000318"/>
    <property type="project" value="GO_Central"/>
</dbReference>
<dbReference type="STRING" id="6669.E9GBA3"/>
<dbReference type="HOGENOM" id="CLU_257255_0_0_1"/>
<accession>E9GBA3</accession>
<gene>
    <name evidence="1" type="ORF">DAPPUDRAFT_315923</name>
</gene>
<dbReference type="GO" id="GO:0031105">
    <property type="term" value="C:septin complex"/>
    <property type="evidence" value="ECO:0000318"/>
    <property type="project" value="GO_Central"/>
</dbReference>
<dbReference type="GO" id="GO:0061640">
    <property type="term" value="P:cytoskeleton-dependent cytokinesis"/>
    <property type="evidence" value="ECO:0000318"/>
    <property type="project" value="GO_Central"/>
</dbReference>
<evidence type="ECO:0000313" key="2">
    <source>
        <dbReference type="Proteomes" id="UP000000305"/>
    </source>
</evidence>
<proteinExistence type="predicted"/>
<keyword evidence="2" id="KW-1185">Reference proteome</keyword>
<reference evidence="1 2" key="1">
    <citation type="journal article" date="2011" name="Science">
        <title>The ecoresponsive genome of Daphnia pulex.</title>
        <authorList>
            <person name="Colbourne J.K."/>
            <person name="Pfrender M.E."/>
            <person name="Gilbert D."/>
            <person name="Thomas W.K."/>
            <person name="Tucker A."/>
            <person name="Oakley T.H."/>
            <person name="Tokishita S."/>
            <person name="Aerts A."/>
            <person name="Arnold G.J."/>
            <person name="Basu M.K."/>
            <person name="Bauer D.J."/>
            <person name="Caceres C.E."/>
            <person name="Carmel L."/>
            <person name="Casola C."/>
            <person name="Choi J.H."/>
            <person name="Detter J.C."/>
            <person name="Dong Q."/>
            <person name="Dusheyko S."/>
            <person name="Eads B.D."/>
            <person name="Frohlich T."/>
            <person name="Geiler-Samerotte K.A."/>
            <person name="Gerlach D."/>
            <person name="Hatcher P."/>
            <person name="Jogdeo S."/>
            <person name="Krijgsveld J."/>
            <person name="Kriventseva E.V."/>
            <person name="Kultz D."/>
            <person name="Laforsch C."/>
            <person name="Lindquist E."/>
            <person name="Lopez J."/>
            <person name="Manak J.R."/>
            <person name="Muller J."/>
            <person name="Pangilinan J."/>
            <person name="Patwardhan R.P."/>
            <person name="Pitluck S."/>
            <person name="Pritham E.J."/>
            <person name="Rechtsteiner A."/>
            <person name="Rho M."/>
            <person name="Rogozin I.B."/>
            <person name="Sakarya O."/>
            <person name="Salamov A."/>
            <person name="Schaack S."/>
            <person name="Shapiro H."/>
            <person name="Shiga Y."/>
            <person name="Skalitzky C."/>
            <person name="Smith Z."/>
            <person name="Souvorov A."/>
            <person name="Sung W."/>
            <person name="Tang Z."/>
            <person name="Tsuchiya D."/>
            <person name="Tu H."/>
            <person name="Vos H."/>
            <person name="Wang M."/>
            <person name="Wolf Y.I."/>
            <person name="Yamagata H."/>
            <person name="Yamada T."/>
            <person name="Ye Y."/>
            <person name="Shaw J.R."/>
            <person name="Andrews J."/>
            <person name="Crease T.J."/>
            <person name="Tang H."/>
            <person name="Lucas S.M."/>
            <person name="Robertson H.M."/>
            <person name="Bork P."/>
            <person name="Koonin E.V."/>
            <person name="Zdobnov E.M."/>
            <person name="Grigoriev I.V."/>
            <person name="Lynch M."/>
            <person name="Boore J.L."/>
        </authorList>
    </citation>
    <scope>NUCLEOTIDE SEQUENCE [LARGE SCALE GENOMIC DNA]</scope>
</reference>
<dbReference type="GO" id="GO:0003924">
    <property type="term" value="F:GTPase activity"/>
    <property type="evidence" value="ECO:0000318"/>
    <property type="project" value="GO_Central"/>
</dbReference>
<protein>
    <recommendedName>
        <fullName evidence="3">AIG1-type G domain-containing protein</fullName>
    </recommendedName>
</protein>
<dbReference type="GO" id="GO:0005940">
    <property type="term" value="C:septin ring"/>
    <property type="evidence" value="ECO:0000318"/>
    <property type="project" value="GO_Central"/>
</dbReference>
<dbReference type="CDD" id="cd00882">
    <property type="entry name" value="Ras_like_GTPase"/>
    <property type="match status" value="1"/>
</dbReference>
<dbReference type="InterPro" id="IPR027417">
    <property type="entry name" value="P-loop_NTPase"/>
</dbReference>
<dbReference type="AlphaFoldDB" id="E9GBA3"/>